<feature type="non-terminal residue" evidence="5">
    <location>
        <position position="572"/>
    </location>
</feature>
<accession>A0A8X8BUA3</accession>
<dbReference type="AlphaFoldDB" id="A0A8X8BUA3"/>
<keyword evidence="2" id="KW-0175">Coiled coil</keyword>
<dbReference type="InterPro" id="IPR008930">
    <property type="entry name" value="Terpenoid_cyclase/PrenylTrfase"/>
</dbReference>
<reference evidence="5 6" key="1">
    <citation type="journal article" date="2021" name="Cell">
        <title>Tracing the genetic footprints of vertebrate landing in non-teleost ray-finned fishes.</title>
        <authorList>
            <person name="Bi X."/>
            <person name="Wang K."/>
            <person name="Yang L."/>
            <person name="Pan H."/>
            <person name="Jiang H."/>
            <person name="Wei Q."/>
            <person name="Fang M."/>
            <person name="Yu H."/>
            <person name="Zhu C."/>
            <person name="Cai Y."/>
            <person name="He Y."/>
            <person name="Gan X."/>
            <person name="Zeng H."/>
            <person name="Yu D."/>
            <person name="Zhu Y."/>
            <person name="Jiang H."/>
            <person name="Qiu Q."/>
            <person name="Yang H."/>
            <person name="Zhang Y.E."/>
            <person name="Wang W."/>
            <person name="Zhu M."/>
            <person name="He S."/>
            <person name="Zhang G."/>
        </authorList>
    </citation>
    <scope>NUCLEOTIDE SEQUENCE [LARGE SCALE GENOMIC DNA]</scope>
    <source>
        <strain evidence="5">Bchr_013</strain>
    </source>
</reference>
<feature type="non-terminal residue" evidence="5">
    <location>
        <position position="1"/>
    </location>
</feature>
<dbReference type="EMBL" id="JAATIS010001241">
    <property type="protein sequence ID" value="KAG2466561.1"/>
    <property type="molecule type" value="Genomic_DNA"/>
</dbReference>
<dbReference type="PANTHER" id="PTHR21549:SF0">
    <property type="entry name" value="COILED-COIL DOMAIN-CONTAINING PROTEIN 112"/>
    <property type="match status" value="1"/>
</dbReference>
<proteinExistence type="predicted"/>
<feature type="region of interest" description="Disordered" evidence="3">
    <location>
        <begin position="77"/>
        <end position="98"/>
    </location>
</feature>
<keyword evidence="6" id="KW-1185">Reference proteome</keyword>
<protein>
    <submittedName>
        <fullName evidence="5">CC112 protein</fullName>
    </submittedName>
</protein>
<dbReference type="Proteomes" id="UP000886611">
    <property type="component" value="Unassembled WGS sequence"/>
</dbReference>
<evidence type="ECO:0000256" key="2">
    <source>
        <dbReference type="ARBA" id="ARBA00023054"/>
    </source>
</evidence>
<dbReference type="SUPFAM" id="SSF48239">
    <property type="entry name" value="Terpenoid cyclases/Protein prenyltransferases"/>
    <property type="match status" value="1"/>
</dbReference>
<name>A0A8X8BUA3_POLSE</name>
<evidence type="ECO:0000256" key="3">
    <source>
        <dbReference type="SAM" id="MobiDB-lite"/>
    </source>
</evidence>
<dbReference type="InterPro" id="IPR001330">
    <property type="entry name" value="Prenyltrans"/>
</dbReference>
<sequence>MTPPCSPNPSTDFTGRVTRDKNVVVEVSKPLDEVDIQTDTLLMAVPKSYEELMKQEKCSSQEVIALEKRIEMWTVSTGPISKKPPSPALPKLSAASTNEDLPSEVTDFEKFLHKTGGRQGGWDDYDHQNFLKIWTKHNGKKSYMEEALLYLPGRTQEEIKQHEDWYQEFLFLEERKKEAIQLWKSKKNQEKEKFLKQQEKLEDLKTQKELARVEAYRKKLEQEKEDKQAKLQEWKKKKELELAAEEEKQCQAEVQKRRKIKEEQQRQLEVKAIVETYARQKKEEEMHERLKQEVQEQSEREERQRLSARAIVKFRERDMQKVFEKVLEKHSKEEEEHEREKKIAKVKQKGPGVNHPYDSGHVAMTYTGLACLIILGDDLSRVNKQACLAGLKALQLEDGSFYAVPEGSENDMRFVYCAACICYMLSDWSGMDVKKAIDYIRRSMLLEVFQYTNFEKNRNYILSTQDRLVGGFAKWPDSHPDALHAYFGICGLSLIGEGNLRKVHPALNLRNEDPLNLSILPSGRIGTKIRIFSVTANEERRTQRSVPIHFNLVEEKCGVQEITISNVQQAPL</sequence>
<dbReference type="Pfam" id="PF00432">
    <property type="entry name" value="Prenyltrans"/>
    <property type="match status" value="2"/>
</dbReference>
<organism evidence="5 6">
    <name type="scientific">Polypterus senegalus</name>
    <name type="common">Senegal bichir</name>
    <dbReference type="NCBI Taxonomy" id="55291"/>
    <lineage>
        <taxon>Eukaryota</taxon>
        <taxon>Metazoa</taxon>
        <taxon>Chordata</taxon>
        <taxon>Craniata</taxon>
        <taxon>Vertebrata</taxon>
        <taxon>Euteleostomi</taxon>
        <taxon>Actinopterygii</taxon>
        <taxon>Polypteriformes</taxon>
        <taxon>Polypteridae</taxon>
        <taxon>Polypterus</taxon>
    </lineage>
</organism>
<evidence type="ECO:0000259" key="4">
    <source>
        <dbReference type="Pfam" id="PF00432"/>
    </source>
</evidence>
<feature type="region of interest" description="Disordered" evidence="3">
    <location>
        <begin position="282"/>
        <end position="302"/>
    </location>
</feature>
<keyword evidence="1" id="KW-0677">Repeat</keyword>
<gene>
    <name evidence="5" type="primary">Ccdc112</name>
    <name evidence="5" type="ORF">GTO96_0020592</name>
</gene>
<evidence type="ECO:0000256" key="1">
    <source>
        <dbReference type="ARBA" id="ARBA00022737"/>
    </source>
</evidence>
<evidence type="ECO:0000313" key="6">
    <source>
        <dbReference type="Proteomes" id="UP000886611"/>
    </source>
</evidence>
<evidence type="ECO:0000313" key="5">
    <source>
        <dbReference type="EMBL" id="KAG2466561.1"/>
    </source>
</evidence>
<comment type="caution">
    <text evidence="5">The sequence shown here is derived from an EMBL/GenBank/DDBJ whole genome shotgun (WGS) entry which is preliminary data.</text>
</comment>
<feature type="domain" description="Prenyltransferase alpha-alpha toroid" evidence="4">
    <location>
        <begin position="447"/>
        <end position="509"/>
    </location>
</feature>
<dbReference type="Gene3D" id="1.50.10.20">
    <property type="match status" value="2"/>
</dbReference>
<dbReference type="InterPro" id="IPR039902">
    <property type="entry name" value="CCDC148/CCDC112"/>
</dbReference>
<dbReference type="GO" id="GO:0003824">
    <property type="term" value="F:catalytic activity"/>
    <property type="evidence" value="ECO:0007669"/>
    <property type="project" value="InterPro"/>
</dbReference>
<feature type="domain" description="Prenyltransferase alpha-alpha toroid" evidence="4">
    <location>
        <begin position="327"/>
        <end position="445"/>
    </location>
</feature>
<dbReference type="PANTHER" id="PTHR21549">
    <property type="entry name" value="MUTATED IN BLADDER CANCER 1"/>
    <property type="match status" value="1"/>
</dbReference>